<dbReference type="PANTHER" id="PTHR47003">
    <property type="entry name" value="OS01G0970900 PROTEIN"/>
    <property type="match status" value="1"/>
</dbReference>
<accession>A0A5N5GRN9</accession>
<dbReference type="PANTHER" id="PTHR47003:SF11">
    <property type="entry name" value="PPR SUPERFAMILY PROTEIN"/>
    <property type="match status" value="1"/>
</dbReference>
<name>A0A5N5GRN9_9ROSA</name>
<reference evidence="2 3" key="3">
    <citation type="submission" date="2019-11" db="EMBL/GenBank/DDBJ databases">
        <title>A de novo genome assembly of a pear dwarfing rootstock.</title>
        <authorList>
            <person name="Wang F."/>
            <person name="Wang J."/>
            <person name="Li S."/>
            <person name="Zhang Y."/>
            <person name="Fang M."/>
            <person name="Ma L."/>
            <person name="Zhao Y."/>
            <person name="Jiang S."/>
        </authorList>
    </citation>
    <scope>NUCLEOTIDE SEQUENCE [LARGE SCALE GENOMIC DNA]</scope>
    <source>
        <strain evidence="2">S2</strain>
        <tissue evidence="2">Leaf</tissue>
    </source>
</reference>
<dbReference type="AlphaFoldDB" id="A0A5N5GRN9"/>
<sequence length="152" mass="17023">MSVYAAASPSSYALSIKDEKDDAAEGNATADGSDSGVETDSEDEDRENVHAVLDECDIHLSHDLVAAVLKRFQHARKPALRFFYWEGQKPGFSHDSRTPFAATNERNEVVGIFELMKYYKFKVGVNTINCLLDTFGRAKLGKKMQLLFEKLK</sequence>
<dbReference type="EMBL" id="SMOL01000402">
    <property type="protein sequence ID" value="KAB2616322.1"/>
    <property type="molecule type" value="Genomic_DNA"/>
</dbReference>
<keyword evidence="3" id="KW-1185">Reference proteome</keyword>
<evidence type="ECO:0000313" key="2">
    <source>
        <dbReference type="EMBL" id="KAB2616322.1"/>
    </source>
</evidence>
<dbReference type="OrthoDB" id="10693449at2759"/>
<comment type="caution">
    <text evidence="2">The sequence shown here is derived from an EMBL/GenBank/DDBJ whole genome shotgun (WGS) entry which is preliminary data.</text>
</comment>
<evidence type="ECO:0000256" key="1">
    <source>
        <dbReference type="SAM" id="MobiDB-lite"/>
    </source>
</evidence>
<organism evidence="2 3">
    <name type="scientific">Pyrus ussuriensis x Pyrus communis</name>
    <dbReference type="NCBI Taxonomy" id="2448454"/>
    <lineage>
        <taxon>Eukaryota</taxon>
        <taxon>Viridiplantae</taxon>
        <taxon>Streptophyta</taxon>
        <taxon>Embryophyta</taxon>
        <taxon>Tracheophyta</taxon>
        <taxon>Spermatophyta</taxon>
        <taxon>Magnoliopsida</taxon>
        <taxon>eudicotyledons</taxon>
        <taxon>Gunneridae</taxon>
        <taxon>Pentapetalae</taxon>
        <taxon>rosids</taxon>
        <taxon>fabids</taxon>
        <taxon>Rosales</taxon>
        <taxon>Rosaceae</taxon>
        <taxon>Amygdaloideae</taxon>
        <taxon>Maleae</taxon>
        <taxon>Pyrus</taxon>
    </lineage>
</organism>
<protein>
    <submittedName>
        <fullName evidence="2">Pentatricopeptide repeat-containing protein</fullName>
    </submittedName>
</protein>
<dbReference type="GO" id="GO:0008380">
    <property type="term" value="P:RNA splicing"/>
    <property type="evidence" value="ECO:0007669"/>
    <property type="project" value="InterPro"/>
</dbReference>
<feature type="compositionally biased region" description="Acidic residues" evidence="1">
    <location>
        <begin position="37"/>
        <end position="46"/>
    </location>
</feature>
<evidence type="ECO:0000313" key="3">
    <source>
        <dbReference type="Proteomes" id="UP000327157"/>
    </source>
</evidence>
<gene>
    <name evidence="2" type="ORF">D8674_022910</name>
</gene>
<feature type="region of interest" description="Disordered" evidence="1">
    <location>
        <begin position="16"/>
        <end position="46"/>
    </location>
</feature>
<reference evidence="3" key="2">
    <citation type="submission" date="2019-10" db="EMBL/GenBank/DDBJ databases">
        <title>A de novo genome assembly of a pear dwarfing rootstock.</title>
        <authorList>
            <person name="Wang F."/>
            <person name="Wang J."/>
            <person name="Li S."/>
            <person name="Zhang Y."/>
            <person name="Fang M."/>
            <person name="Ma L."/>
            <person name="Zhao Y."/>
            <person name="Jiang S."/>
        </authorList>
    </citation>
    <scope>NUCLEOTIDE SEQUENCE [LARGE SCALE GENOMIC DNA]</scope>
</reference>
<proteinExistence type="predicted"/>
<dbReference type="Proteomes" id="UP000327157">
    <property type="component" value="Chromosome 3"/>
</dbReference>
<reference evidence="2 3" key="1">
    <citation type="submission" date="2019-09" db="EMBL/GenBank/DDBJ databases">
        <authorList>
            <person name="Ou C."/>
        </authorList>
    </citation>
    <scope>NUCLEOTIDE SEQUENCE [LARGE SCALE GENOMIC DNA]</scope>
    <source>
        <strain evidence="2">S2</strain>
        <tissue evidence="2">Leaf</tissue>
    </source>
</reference>
<dbReference type="InterPro" id="IPR044578">
    <property type="entry name" value="BIR6-like"/>
</dbReference>